<dbReference type="AlphaFoldDB" id="A0A0L0HJA6"/>
<feature type="coiled-coil region" evidence="1">
    <location>
        <begin position="947"/>
        <end position="974"/>
    </location>
</feature>
<dbReference type="GeneID" id="27686872"/>
<feature type="coiled-coil region" evidence="1">
    <location>
        <begin position="591"/>
        <end position="708"/>
    </location>
</feature>
<feature type="coiled-coil region" evidence="1">
    <location>
        <begin position="163"/>
        <end position="225"/>
    </location>
</feature>
<dbReference type="STRING" id="645134.A0A0L0HJA6"/>
<dbReference type="PANTHER" id="PTHR43941:SF1">
    <property type="entry name" value="STRUCTURAL MAINTENANCE OF CHROMOSOMES PROTEIN 2"/>
    <property type="match status" value="1"/>
</dbReference>
<feature type="region of interest" description="Disordered" evidence="2">
    <location>
        <begin position="798"/>
        <end position="823"/>
    </location>
</feature>
<evidence type="ECO:0000256" key="1">
    <source>
        <dbReference type="SAM" id="Coils"/>
    </source>
</evidence>
<keyword evidence="1" id="KW-0175">Coiled coil</keyword>
<feature type="compositionally biased region" description="Polar residues" evidence="2">
    <location>
        <begin position="127"/>
        <end position="139"/>
    </location>
</feature>
<reference evidence="3 4" key="1">
    <citation type="submission" date="2009-08" db="EMBL/GenBank/DDBJ databases">
        <title>The Genome Sequence of Spizellomyces punctatus strain DAOM BR117.</title>
        <authorList>
            <consortium name="The Broad Institute Genome Sequencing Platform"/>
            <person name="Russ C."/>
            <person name="Cuomo C."/>
            <person name="Shea T."/>
            <person name="Young S.K."/>
            <person name="Zeng Q."/>
            <person name="Koehrsen M."/>
            <person name="Haas B."/>
            <person name="Borodovsky M."/>
            <person name="Guigo R."/>
            <person name="Alvarado L."/>
            <person name="Berlin A."/>
            <person name="Bochicchio J."/>
            <person name="Borenstein D."/>
            <person name="Chapman S."/>
            <person name="Chen Z."/>
            <person name="Engels R."/>
            <person name="Freedman E."/>
            <person name="Gellesch M."/>
            <person name="Goldberg J."/>
            <person name="Griggs A."/>
            <person name="Gujja S."/>
            <person name="Heiman D."/>
            <person name="Hepburn T."/>
            <person name="Howarth C."/>
            <person name="Jen D."/>
            <person name="Larson L."/>
            <person name="Lewis B."/>
            <person name="Mehta T."/>
            <person name="Park D."/>
            <person name="Pearson M."/>
            <person name="Roberts A."/>
            <person name="Saif S."/>
            <person name="Shenoy N."/>
            <person name="Sisk P."/>
            <person name="Stolte C."/>
            <person name="Sykes S."/>
            <person name="Thomson T."/>
            <person name="Walk T."/>
            <person name="White J."/>
            <person name="Yandava C."/>
            <person name="Burger G."/>
            <person name="Gray M.W."/>
            <person name="Holland P.W.H."/>
            <person name="King N."/>
            <person name="Lang F.B.F."/>
            <person name="Roger A.J."/>
            <person name="Ruiz-Trillo I."/>
            <person name="Lander E."/>
            <person name="Nusbaum C."/>
        </authorList>
    </citation>
    <scope>NUCLEOTIDE SEQUENCE [LARGE SCALE GENOMIC DNA]</scope>
    <source>
        <strain evidence="3 4">DAOM BR117</strain>
    </source>
</reference>
<name>A0A0L0HJA6_SPIPD</name>
<evidence type="ECO:0000313" key="4">
    <source>
        <dbReference type="Proteomes" id="UP000053201"/>
    </source>
</evidence>
<feature type="compositionally biased region" description="Polar residues" evidence="2">
    <location>
        <begin position="34"/>
        <end position="43"/>
    </location>
</feature>
<gene>
    <name evidence="3" type="ORF">SPPG_03347</name>
</gene>
<feature type="region of interest" description="Disordered" evidence="2">
    <location>
        <begin position="1"/>
        <end position="97"/>
    </location>
</feature>
<feature type="coiled-coil region" evidence="1">
    <location>
        <begin position="249"/>
        <end position="325"/>
    </location>
</feature>
<organism evidence="3 4">
    <name type="scientific">Spizellomyces punctatus (strain DAOM BR117)</name>
    <dbReference type="NCBI Taxonomy" id="645134"/>
    <lineage>
        <taxon>Eukaryota</taxon>
        <taxon>Fungi</taxon>
        <taxon>Fungi incertae sedis</taxon>
        <taxon>Chytridiomycota</taxon>
        <taxon>Chytridiomycota incertae sedis</taxon>
        <taxon>Chytridiomycetes</taxon>
        <taxon>Spizellomycetales</taxon>
        <taxon>Spizellomycetaceae</taxon>
        <taxon>Spizellomyces</taxon>
    </lineage>
</organism>
<dbReference type="InParanoid" id="A0A0L0HJA6"/>
<feature type="coiled-coil region" evidence="1">
    <location>
        <begin position="353"/>
        <end position="447"/>
    </location>
</feature>
<dbReference type="EMBL" id="KQ257454">
    <property type="protein sequence ID" value="KND01546.1"/>
    <property type="molecule type" value="Genomic_DNA"/>
</dbReference>
<dbReference type="OrthoDB" id="2158469at2759"/>
<evidence type="ECO:0000256" key="2">
    <source>
        <dbReference type="SAM" id="MobiDB-lite"/>
    </source>
</evidence>
<evidence type="ECO:0000313" key="3">
    <source>
        <dbReference type="EMBL" id="KND01546.1"/>
    </source>
</evidence>
<keyword evidence="4" id="KW-1185">Reference proteome</keyword>
<feature type="compositionally biased region" description="Polar residues" evidence="2">
    <location>
        <begin position="53"/>
        <end position="81"/>
    </location>
</feature>
<feature type="region of interest" description="Disordered" evidence="2">
    <location>
        <begin position="127"/>
        <end position="150"/>
    </location>
</feature>
<dbReference type="VEuPathDB" id="FungiDB:SPPG_03347"/>
<accession>A0A0L0HJA6</accession>
<sequence>MTDDTERAKKVEAARKKLRRFQATKLAKRGDASSPRSSTNDEQTAVPAEGRPSSETASRTTYTTQPHLLALPSSTTSSGNLTVRGDEVCSESEDGFAQMQKVESEHALPGGFPNVSSVEQKISTTVPNESLTPLSSDLGSSGHHEEVKSDGLEMQPASLQIELEKTRSDLRKANIENDRLVRVVTDVQAALVEEQVRLVASDQEKRRLSQQLVSHQQTHSSLSNEGGFAAPRPATKLDLQEAIQRDECIEALKKEAEDLTARLQIARQEQANTAATLQTVQEDVKVANARRARAIEQAKEMEVRIRVLENDKHQLMNELESNRLELEVNKPIDDMQEDTDAENRQRQVEEHVRIAVKEERQRLEDEANRQVEQRVQEALQRLRDQTKEALRSEFEEKLRSIAEEHARAEEAIRAEAETRVADMETEYERIRSELQVARIQVKVAEENSAKQAHEMRSTMEEHVKVAVEKYRERMRSDIESRMAAMEAEMDARVRKAVMDERRRWETTHEDALITAADKACSTEKEHSSSSSIAVGWGNLRVDTNLAPGTVHSGTPLLSTVPTSAASLASSTDVRSDYAALFETHTDTLRQLGTLQEEHAILRSELDRLRLSQADIGTLLLRTASTPSAREAIETLQRRCDELAAEVQDLQADCERRKAEVEKNKLATWEAERAETKYVEMEAEMKSVRESMERERELWKAREEVLKGEASRARTDLDAVVDILERLWRIARPVDALENGNMASASTPVLAREWENGNLERAVAGLVSEATKLRDALEEAHMVIDLQHEKIEILLQQHGGSGVGERTSIPPSPNHNRPHEPGPLLQPIHTATAETQTEAMLSFSRIETIKARLAKAGVIWKFDRPPNDHSSRQSGDDLHTESLQHRIHTLALQHSQLQSAYANAQAHIAAVEQSLGHVKRLVVSLSAGSGAEDDGNEDEDETVWAKRFMEKEAEASQLRKDLQKWRARCEEIEEVVEEWGLGGGTVLKEETS</sequence>
<dbReference type="Proteomes" id="UP000053201">
    <property type="component" value="Unassembled WGS sequence"/>
</dbReference>
<dbReference type="OMA" id="FQERESN"/>
<dbReference type="PANTHER" id="PTHR43941">
    <property type="entry name" value="STRUCTURAL MAINTENANCE OF CHROMOSOMES PROTEIN 2"/>
    <property type="match status" value="1"/>
</dbReference>
<protein>
    <submittedName>
        <fullName evidence="3">Uncharacterized protein</fullName>
    </submittedName>
</protein>
<proteinExistence type="predicted"/>
<dbReference type="RefSeq" id="XP_016609585.1">
    <property type="nucleotide sequence ID" value="XM_016751619.1"/>
</dbReference>
<feature type="compositionally biased region" description="Basic and acidic residues" evidence="2">
    <location>
        <begin position="1"/>
        <end position="15"/>
    </location>
</feature>